<keyword evidence="1" id="KW-1133">Transmembrane helix</keyword>
<keyword evidence="1" id="KW-0472">Membrane</keyword>
<proteinExistence type="predicted"/>
<evidence type="ECO:0000256" key="1">
    <source>
        <dbReference type="SAM" id="Phobius"/>
    </source>
</evidence>
<name>A0A162MD50_9BACL</name>
<keyword evidence="1" id="KW-0812">Transmembrane</keyword>
<feature type="transmembrane region" description="Helical" evidence="1">
    <location>
        <begin position="79"/>
        <end position="100"/>
    </location>
</feature>
<keyword evidence="3" id="KW-1185">Reference proteome</keyword>
<dbReference type="AlphaFoldDB" id="A0A162MD50"/>
<feature type="transmembrane region" description="Helical" evidence="1">
    <location>
        <begin position="49"/>
        <end position="72"/>
    </location>
</feature>
<evidence type="ECO:0000313" key="2">
    <source>
        <dbReference type="EMBL" id="OAB47325.1"/>
    </source>
</evidence>
<sequence length="101" mass="11732">MIQKNKLMLWISLGAVLLSLVIHILGSLFHLFPKHLATMTMEHTHSGHYLYLLNTLLFIPIILMIFCVYLYARKQKDHPFIPLITAVLWTFSIISIIASLW</sequence>
<feature type="transmembrane region" description="Helical" evidence="1">
    <location>
        <begin position="7"/>
        <end position="29"/>
    </location>
</feature>
<comment type="caution">
    <text evidence="2">The sequence shown here is derived from an EMBL/GenBank/DDBJ whole genome shotgun (WGS) entry which is preliminary data.</text>
</comment>
<gene>
    <name evidence="2" type="ORF">PBAT_06380</name>
</gene>
<evidence type="ECO:0000313" key="3">
    <source>
        <dbReference type="Proteomes" id="UP000077355"/>
    </source>
</evidence>
<reference evidence="2 3" key="1">
    <citation type="submission" date="2016-03" db="EMBL/GenBank/DDBJ databases">
        <title>Draft genome sequence of Paenibacillus antarcticus CECT 5836.</title>
        <authorList>
            <person name="Shin S.-K."/>
            <person name="Yi H."/>
        </authorList>
    </citation>
    <scope>NUCLEOTIDE SEQUENCE [LARGE SCALE GENOMIC DNA]</scope>
    <source>
        <strain evidence="2 3">CECT 5836</strain>
    </source>
</reference>
<dbReference type="EMBL" id="LVJI01000007">
    <property type="protein sequence ID" value="OAB47325.1"/>
    <property type="molecule type" value="Genomic_DNA"/>
</dbReference>
<protein>
    <submittedName>
        <fullName evidence="2">Uncharacterized protein</fullName>
    </submittedName>
</protein>
<accession>A0A162MD50</accession>
<dbReference type="Proteomes" id="UP000077355">
    <property type="component" value="Unassembled WGS sequence"/>
</dbReference>
<organism evidence="2 3">
    <name type="scientific">Paenibacillus antarcticus</name>
    <dbReference type="NCBI Taxonomy" id="253703"/>
    <lineage>
        <taxon>Bacteria</taxon>
        <taxon>Bacillati</taxon>
        <taxon>Bacillota</taxon>
        <taxon>Bacilli</taxon>
        <taxon>Bacillales</taxon>
        <taxon>Paenibacillaceae</taxon>
        <taxon>Paenibacillus</taxon>
    </lineage>
</organism>